<organism evidence="12 13">
    <name type="scientific">Candidatus Avipropionibacterium avicola</name>
    <dbReference type="NCBI Taxonomy" id="2840701"/>
    <lineage>
        <taxon>Bacteria</taxon>
        <taxon>Bacillati</taxon>
        <taxon>Actinomycetota</taxon>
        <taxon>Actinomycetes</taxon>
        <taxon>Propionibacteriales</taxon>
        <taxon>Propionibacteriaceae</taxon>
        <taxon>Propionibacteriaceae incertae sedis</taxon>
        <taxon>Candidatus Avipropionibacterium</taxon>
    </lineage>
</organism>
<comment type="similarity">
    <text evidence="2">Belongs to the thiolase-like superfamily. FabH family.</text>
</comment>
<dbReference type="GO" id="GO:0004315">
    <property type="term" value="F:3-oxoacyl-[acyl-carrier-protein] synthase activity"/>
    <property type="evidence" value="ECO:0007669"/>
    <property type="project" value="InterPro"/>
</dbReference>
<evidence type="ECO:0000256" key="8">
    <source>
        <dbReference type="ARBA" id="ARBA00023160"/>
    </source>
</evidence>
<dbReference type="PANTHER" id="PTHR34069">
    <property type="entry name" value="3-OXOACYL-[ACYL-CARRIER-PROTEIN] SYNTHASE 3"/>
    <property type="match status" value="1"/>
</dbReference>
<reference evidence="12" key="1">
    <citation type="submission" date="2020-10" db="EMBL/GenBank/DDBJ databases">
        <authorList>
            <person name="Gilroy R."/>
        </authorList>
    </citation>
    <scope>NUCLEOTIDE SEQUENCE</scope>
    <source>
        <strain evidence="12">ChiGjej1B1-24693</strain>
    </source>
</reference>
<feature type="domain" description="Beta-ketoacyl-[acyl-carrier-protein] synthase III C-terminal" evidence="10">
    <location>
        <begin position="224"/>
        <end position="312"/>
    </location>
</feature>
<dbReference type="InterPro" id="IPR016039">
    <property type="entry name" value="Thiolase-like"/>
</dbReference>
<dbReference type="GO" id="GO:0044550">
    <property type="term" value="P:secondary metabolite biosynthetic process"/>
    <property type="evidence" value="ECO:0007669"/>
    <property type="project" value="TreeGrafter"/>
</dbReference>
<dbReference type="CDD" id="cd00830">
    <property type="entry name" value="KAS_III"/>
    <property type="match status" value="1"/>
</dbReference>
<dbReference type="AlphaFoldDB" id="A0A9D1GZC7"/>
<dbReference type="NCBIfam" id="TIGR00747">
    <property type="entry name" value="fabH"/>
    <property type="match status" value="1"/>
</dbReference>
<keyword evidence="8" id="KW-0275">Fatty acid biosynthesis</keyword>
<evidence type="ECO:0000256" key="9">
    <source>
        <dbReference type="ARBA" id="ARBA00023315"/>
    </source>
</evidence>
<evidence type="ECO:0000256" key="6">
    <source>
        <dbReference type="ARBA" id="ARBA00022832"/>
    </source>
</evidence>
<keyword evidence="7" id="KW-0443">Lipid metabolism</keyword>
<dbReference type="Proteomes" id="UP000886842">
    <property type="component" value="Unassembled WGS sequence"/>
</dbReference>
<evidence type="ECO:0000259" key="11">
    <source>
        <dbReference type="Pfam" id="PF08545"/>
    </source>
</evidence>
<comment type="caution">
    <text evidence="12">The sequence shown here is derived from an EMBL/GenBank/DDBJ whole genome shotgun (WGS) entry which is preliminary data.</text>
</comment>
<comment type="pathway">
    <text evidence="1">Lipid metabolism.</text>
</comment>
<evidence type="ECO:0000256" key="1">
    <source>
        <dbReference type="ARBA" id="ARBA00005189"/>
    </source>
</evidence>
<protein>
    <submittedName>
        <fullName evidence="12">Ketoacyl-ACP synthase III</fullName>
    </submittedName>
</protein>
<evidence type="ECO:0000256" key="3">
    <source>
        <dbReference type="ARBA" id="ARBA00022490"/>
    </source>
</evidence>
<evidence type="ECO:0000313" key="12">
    <source>
        <dbReference type="EMBL" id="HIT75575.1"/>
    </source>
</evidence>
<dbReference type="GO" id="GO:0006633">
    <property type="term" value="P:fatty acid biosynthetic process"/>
    <property type="evidence" value="ECO:0007669"/>
    <property type="project" value="UniProtKB-KW"/>
</dbReference>
<reference evidence="12" key="2">
    <citation type="journal article" date="2021" name="PeerJ">
        <title>Extensive microbial diversity within the chicken gut microbiome revealed by metagenomics and culture.</title>
        <authorList>
            <person name="Gilroy R."/>
            <person name="Ravi A."/>
            <person name="Getino M."/>
            <person name="Pursley I."/>
            <person name="Horton D.L."/>
            <person name="Alikhan N.F."/>
            <person name="Baker D."/>
            <person name="Gharbi K."/>
            <person name="Hall N."/>
            <person name="Watson M."/>
            <person name="Adriaenssens E.M."/>
            <person name="Foster-Nyarko E."/>
            <person name="Jarju S."/>
            <person name="Secka A."/>
            <person name="Antonio M."/>
            <person name="Oren A."/>
            <person name="Chaudhuri R.R."/>
            <person name="La Ragione R."/>
            <person name="Hildebrand F."/>
            <person name="Pallen M.J."/>
        </authorList>
    </citation>
    <scope>NUCLEOTIDE SEQUENCE</scope>
    <source>
        <strain evidence="12">ChiGjej1B1-24693</strain>
    </source>
</reference>
<name>A0A9D1GZC7_9ACTN</name>
<keyword evidence="5" id="KW-0808">Transferase</keyword>
<dbReference type="SUPFAM" id="SSF53901">
    <property type="entry name" value="Thiolase-like"/>
    <property type="match status" value="1"/>
</dbReference>
<dbReference type="InterPro" id="IPR013747">
    <property type="entry name" value="ACP_syn_III_C"/>
</dbReference>
<dbReference type="EMBL" id="DVLP01000247">
    <property type="protein sequence ID" value="HIT75575.1"/>
    <property type="molecule type" value="Genomic_DNA"/>
</dbReference>
<keyword evidence="4" id="KW-0444">Lipid biosynthesis</keyword>
<dbReference type="Gene3D" id="3.40.47.10">
    <property type="match status" value="1"/>
</dbReference>
<evidence type="ECO:0000256" key="4">
    <source>
        <dbReference type="ARBA" id="ARBA00022516"/>
    </source>
</evidence>
<evidence type="ECO:0000313" key="13">
    <source>
        <dbReference type="Proteomes" id="UP000886842"/>
    </source>
</evidence>
<dbReference type="NCBIfam" id="NF006829">
    <property type="entry name" value="PRK09352.1"/>
    <property type="match status" value="1"/>
</dbReference>
<evidence type="ECO:0000256" key="5">
    <source>
        <dbReference type="ARBA" id="ARBA00022679"/>
    </source>
</evidence>
<keyword evidence="9" id="KW-0012">Acyltransferase</keyword>
<evidence type="ECO:0000256" key="2">
    <source>
        <dbReference type="ARBA" id="ARBA00008642"/>
    </source>
</evidence>
<dbReference type="Pfam" id="PF08541">
    <property type="entry name" value="ACP_syn_III_C"/>
    <property type="match status" value="1"/>
</dbReference>
<dbReference type="PANTHER" id="PTHR34069:SF2">
    <property type="entry name" value="BETA-KETOACYL-[ACYL-CARRIER-PROTEIN] SYNTHASE III"/>
    <property type="match status" value="1"/>
</dbReference>
<evidence type="ECO:0000256" key="7">
    <source>
        <dbReference type="ARBA" id="ARBA00023098"/>
    </source>
</evidence>
<dbReference type="InterPro" id="IPR004655">
    <property type="entry name" value="FabH"/>
</dbReference>
<dbReference type="InterPro" id="IPR013751">
    <property type="entry name" value="ACP_syn_III_N"/>
</dbReference>
<dbReference type="Pfam" id="PF08545">
    <property type="entry name" value="ACP_syn_III"/>
    <property type="match status" value="1"/>
</dbReference>
<accession>A0A9D1GZC7</accession>
<proteinExistence type="inferred from homology"/>
<evidence type="ECO:0000259" key="10">
    <source>
        <dbReference type="Pfam" id="PF08541"/>
    </source>
</evidence>
<feature type="domain" description="Beta-ketoacyl-[acyl-carrier-protein] synthase III N-terminal" evidence="11">
    <location>
        <begin position="108"/>
        <end position="182"/>
    </location>
</feature>
<keyword evidence="3" id="KW-0963">Cytoplasm</keyword>
<gene>
    <name evidence="12" type="ORF">IAA98_08320</name>
</gene>
<sequence>MTGSRVVAVGHHQPARVVPNSELEKLVETNDEWIRTRVGIVERRWAAPEETVDVMATKAAEDVLAKAQMTADQIDTVIVATCSALDRSPNMAARVANRLQMTHNPATIDVNTACSGFPYSLAMAQHAIMAGSSRNALVIGAEKLTDVTDFTDRTTCVLTADGAGAMIVTASEEDGISPVLWGSMPNLGDAVRIEHANDDKFAQNGQTVFKWTIAELPRIAAEVLEKAGVAPSELGAIVLHQANLRIIEPLARKLGADNAVVATDVTESGNTSAASIPLALSKLLEKQSLPSGTPILLFAFGGGLSYAGQVIQAP</sequence>
<keyword evidence="6" id="KW-0276">Fatty acid metabolism</keyword>